<evidence type="ECO:0000313" key="6">
    <source>
        <dbReference type="Proteomes" id="UP000325313"/>
    </source>
</evidence>
<dbReference type="EMBL" id="VSWC01000196">
    <property type="protein sequence ID" value="KAA1066134.1"/>
    <property type="molecule type" value="Genomic_DNA"/>
</dbReference>
<dbReference type="EMBL" id="VDEP01000189">
    <property type="protein sequence ID" value="KAA1125019.1"/>
    <property type="molecule type" value="Genomic_DNA"/>
</dbReference>
<proteinExistence type="predicted"/>
<evidence type="ECO:0000313" key="5">
    <source>
        <dbReference type="Proteomes" id="UP000324748"/>
    </source>
</evidence>
<organism evidence="3 5">
    <name type="scientific">Puccinia graminis f. sp. tritici</name>
    <dbReference type="NCBI Taxonomy" id="56615"/>
    <lineage>
        <taxon>Eukaryota</taxon>
        <taxon>Fungi</taxon>
        <taxon>Dikarya</taxon>
        <taxon>Basidiomycota</taxon>
        <taxon>Pucciniomycotina</taxon>
        <taxon>Pucciniomycetes</taxon>
        <taxon>Pucciniales</taxon>
        <taxon>Pucciniaceae</taxon>
        <taxon>Puccinia</taxon>
    </lineage>
</organism>
<protein>
    <submittedName>
        <fullName evidence="3">Uncharacterized protein</fullName>
    </submittedName>
</protein>
<name>A0A5B0LRG4_PUCGR</name>
<sequence>MKTKSNFIETLAVSWPTRHIHVLSIGFVEHGSLVLQILVFLSQIDHRRGIPTQVGAQTTGKNNGSVGEPRPALGKIRAWLTGAASGSRTSGTGAA</sequence>
<gene>
    <name evidence="3" type="ORF">PGT21_022652</name>
    <name evidence="4" type="ORF">PGTUg99_004285</name>
</gene>
<dbReference type="Proteomes" id="UP000324748">
    <property type="component" value="Unassembled WGS sequence"/>
</dbReference>
<feature type="compositionally biased region" description="Polar residues" evidence="1">
    <location>
        <begin position="54"/>
        <end position="65"/>
    </location>
</feature>
<accession>A0A5B0LRG4</accession>
<keyword evidence="2" id="KW-0812">Transmembrane</keyword>
<evidence type="ECO:0000256" key="2">
    <source>
        <dbReference type="SAM" id="Phobius"/>
    </source>
</evidence>
<dbReference type="Proteomes" id="UP000325313">
    <property type="component" value="Unassembled WGS sequence"/>
</dbReference>
<feature type="transmembrane region" description="Helical" evidence="2">
    <location>
        <begin position="20"/>
        <end position="41"/>
    </location>
</feature>
<keyword evidence="5" id="KW-1185">Reference proteome</keyword>
<keyword evidence="2" id="KW-1133">Transmembrane helix</keyword>
<comment type="caution">
    <text evidence="3">The sequence shown here is derived from an EMBL/GenBank/DDBJ whole genome shotgun (WGS) entry which is preliminary data.</text>
</comment>
<evidence type="ECO:0000313" key="4">
    <source>
        <dbReference type="EMBL" id="KAA1125019.1"/>
    </source>
</evidence>
<reference evidence="5 6" key="1">
    <citation type="submission" date="2019-05" db="EMBL/GenBank/DDBJ databases">
        <title>Emergence of the Ug99 lineage of the wheat stem rust pathogen through somatic hybridization.</title>
        <authorList>
            <person name="Li F."/>
            <person name="Upadhyaya N.M."/>
            <person name="Sperschneider J."/>
            <person name="Matny O."/>
            <person name="Nguyen-Phuc H."/>
            <person name="Mago R."/>
            <person name="Raley C."/>
            <person name="Miller M.E."/>
            <person name="Silverstein K.A.T."/>
            <person name="Henningsen E."/>
            <person name="Hirsch C.D."/>
            <person name="Visser B."/>
            <person name="Pretorius Z.A."/>
            <person name="Steffenson B.J."/>
            <person name="Schwessinger B."/>
            <person name="Dodds P.N."/>
            <person name="Figueroa M."/>
        </authorList>
    </citation>
    <scope>NUCLEOTIDE SEQUENCE [LARGE SCALE GENOMIC DNA]</scope>
    <source>
        <strain evidence="3">21-0</strain>
        <strain evidence="4 6">Ug99</strain>
    </source>
</reference>
<feature type="region of interest" description="Disordered" evidence="1">
    <location>
        <begin position="52"/>
        <end position="71"/>
    </location>
</feature>
<keyword evidence="2" id="KW-0472">Membrane</keyword>
<evidence type="ECO:0000256" key="1">
    <source>
        <dbReference type="SAM" id="MobiDB-lite"/>
    </source>
</evidence>
<dbReference type="AlphaFoldDB" id="A0A5B0LRG4"/>
<evidence type="ECO:0000313" key="3">
    <source>
        <dbReference type="EMBL" id="KAA1066134.1"/>
    </source>
</evidence>